<evidence type="ECO:0000256" key="3">
    <source>
        <dbReference type="ARBA" id="ARBA00022475"/>
    </source>
</evidence>
<feature type="transmembrane region" description="Helical" evidence="7">
    <location>
        <begin position="168"/>
        <end position="184"/>
    </location>
</feature>
<feature type="transmembrane region" description="Helical" evidence="7">
    <location>
        <begin position="12"/>
        <end position="36"/>
    </location>
</feature>
<keyword evidence="9" id="KW-1185">Reference proteome</keyword>
<dbReference type="GO" id="GO:0015109">
    <property type="term" value="F:chromate transmembrane transporter activity"/>
    <property type="evidence" value="ECO:0007669"/>
    <property type="project" value="InterPro"/>
</dbReference>
<dbReference type="Pfam" id="PF02417">
    <property type="entry name" value="Chromate_transp"/>
    <property type="match status" value="1"/>
</dbReference>
<reference evidence="8 9" key="1">
    <citation type="submission" date="2011-08" db="EMBL/GenBank/DDBJ databases">
        <title>The Genome Sequence of Clostridium hathewayi WAL-18680.</title>
        <authorList>
            <consortium name="The Broad Institute Genome Sequencing Platform"/>
            <person name="Earl A."/>
            <person name="Ward D."/>
            <person name="Feldgarden M."/>
            <person name="Gevers D."/>
            <person name="Finegold S.M."/>
            <person name="Summanen P.H."/>
            <person name="Molitoris D.R."/>
            <person name="Song M."/>
            <person name="Daigneault M."/>
            <person name="Allen-Vercoe E."/>
            <person name="Young S.K."/>
            <person name="Zeng Q."/>
            <person name="Gargeya S."/>
            <person name="Fitzgerald M."/>
            <person name="Haas B."/>
            <person name="Abouelleil A."/>
            <person name="Alvarado L."/>
            <person name="Arachchi H.M."/>
            <person name="Berlin A."/>
            <person name="Brown A."/>
            <person name="Chapman S.B."/>
            <person name="Chen Z."/>
            <person name="Dunbar C."/>
            <person name="Freedman E."/>
            <person name="Gearin G."/>
            <person name="Gellesch M."/>
            <person name="Goldberg J."/>
            <person name="Griggs A."/>
            <person name="Gujja S."/>
            <person name="Heiman D."/>
            <person name="Howarth C."/>
            <person name="Larson L."/>
            <person name="Lui A."/>
            <person name="MacDonald P.J.P."/>
            <person name="Montmayeur A."/>
            <person name="Murphy C."/>
            <person name="Neiman D."/>
            <person name="Pearson M."/>
            <person name="Priest M."/>
            <person name="Roberts A."/>
            <person name="Saif S."/>
            <person name="Shea T."/>
            <person name="Shenoy N."/>
            <person name="Sisk P."/>
            <person name="Stolte C."/>
            <person name="Sykes S."/>
            <person name="Wortman J."/>
            <person name="Nusbaum C."/>
            <person name="Birren B."/>
        </authorList>
    </citation>
    <scope>NUCLEOTIDE SEQUENCE [LARGE SCALE GENOMIC DNA]</scope>
    <source>
        <strain evidence="8 9">WAL-18680</strain>
    </source>
</reference>
<dbReference type="AlphaFoldDB" id="G5IGU7"/>
<accession>G5IGU7</accession>
<comment type="similarity">
    <text evidence="2">Belongs to the chromate ion transporter (CHR) (TC 2.A.51) family.</text>
</comment>
<evidence type="ECO:0000256" key="5">
    <source>
        <dbReference type="ARBA" id="ARBA00022989"/>
    </source>
</evidence>
<keyword evidence="3" id="KW-1003">Cell membrane</keyword>
<evidence type="ECO:0000256" key="1">
    <source>
        <dbReference type="ARBA" id="ARBA00004651"/>
    </source>
</evidence>
<evidence type="ECO:0000256" key="6">
    <source>
        <dbReference type="ARBA" id="ARBA00023136"/>
    </source>
</evidence>
<keyword evidence="4 7" id="KW-0812">Transmembrane</keyword>
<dbReference type="PANTHER" id="PTHR43663:SF1">
    <property type="entry name" value="CHROMATE TRANSPORTER"/>
    <property type="match status" value="1"/>
</dbReference>
<evidence type="ECO:0000256" key="7">
    <source>
        <dbReference type="SAM" id="Phobius"/>
    </source>
</evidence>
<proteinExistence type="inferred from homology"/>
<comment type="subcellular location">
    <subcellularLocation>
        <location evidence="1">Cell membrane</location>
        <topology evidence="1">Multi-pass membrane protein</topology>
    </subcellularLocation>
</comment>
<evidence type="ECO:0008006" key="10">
    <source>
        <dbReference type="Google" id="ProtNLM"/>
    </source>
</evidence>
<dbReference type="InterPro" id="IPR052518">
    <property type="entry name" value="CHR_Transporter"/>
</dbReference>
<dbReference type="PANTHER" id="PTHR43663">
    <property type="entry name" value="CHROMATE TRANSPORT PROTEIN-RELATED"/>
    <property type="match status" value="1"/>
</dbReference>
<dbReference type="HOGENOM" id="CLU_018106_1_0_9"/>
<dbReference type="PATRIC" id="fig|742737.3.peg.2732"/>
<sequence>MVEDMRQRMKYLWLLGINLFISSFTFGGGYVVVPMIRKYYVEKKGLFSEEELMEMAAIAQSSPGAIAINLSGLAGYRVGGVPGAAISCLAAVIPPLVILSAISLWYSAFSSNPVIAAVLGGMEAGVAALIVDLVTDMCQMIVRERSWLLTAIIPISFLANFVCHVNVALILAACCGVCVMKIWWERNRKRGGESTC</sequence>
<dbReference type="Proteomes" id="UP000005384">
    <property type="component" value="Unassembled WGS sequence"/>
</dbReference>
<dbReference type="InterPro" id="IPR003370">
    <property type="entry name" value="Chromate_transpt"/>
</dbReference>
<dbReference type="EMBL" id="ADLN01000066">
    <property type="protein sequence ID" value="EHI59277.1"/>
    <property type="molecule type" value="Genomic_DNA"/>
</dbReference>
<evidence type="ECO:0000256" key="4">
    <source>
        <dbReference type="ARBA" id="ARBA00022692"/>
    </source>
</evidence>
<evidence type="ECO:0000313" key="8">
    <source>
        <dbReference type="EMBL" id="EHI59277.1"/>
    </source>
</evidence>
<feature type="transmembrane region" description="Helical" evidence="7">
    <location>
        <begin position="114"/>
        <end position="134"/>
    </location>
</feature>
<evidence type="ECO:0000313" key="9">
    <source>
        <dbReference type="Proteomes" id="UP000005384"/>
    </source>
</evidence>
<protein>
    <recommendedName>
        <fullName evidence="10">Chromate transporter</fullName>
    </recommendedName>
</protein>
<keyword evidence="5 7" id="KW-1133">Transmembrane helix</keyword>
<name>G5IGU7_9FIRM</name>
<feature type="transmembrane region" description="Helical" evidence="7">
    <location>
        <begin position="88"/>
        <end position="108"/>
    </location>
</feature>
<dbReference type="GO" id="GO:0005886">
    <property type="term" value="C:plasma membrane"/>
    <property type="evidence" value="ECO:0007669"/>
    <property type="project" value="UniProtKB-SubCell"/>
</dbReference>
<gene>
    <name evidence="8" type="ORF">HMPREF9473_02725</name>
</gene>
<keyword evidence="6 7" id="KW-0472">Membrane</keyword>
<organism evidence="8 9">
    <name type="scientific">Hungatella hathewayi WAL-18680</name>
    <dbReference type="NCBI Taxonomy" id="742737"/>
    <lineage>
        <taxon>Bacteria</taxon>
        <taxon>Bacillati</taxon>
        <taxon>Bacillota</taxon>
        <taxon>Clostridia</taxon>
        <taxon>Lachnospirales</taxon>
        <taxon>Lachnospiraceae</taxon>
        <taxon>Hungatella</taxon>
    </lineage>
</organism>
<comment type="caution">
    <text evidence="8">The sequence shown here is derived from an EMBL/GenBank/DDBJ whole genome shotgun (WGS) entry which is preliminary data.</text>
</comment>
<evidence type="ECO:0000256" key="2">
    <source>
        <dbReference type="ARBA" id="ARBA00005262"/>
    </source>
</evidence>